<evidence type="ECO:0000259" key="4">
    <source>
        <dbReference type="Pfam" id="PF05048"/>
    </source>
</evidence>
<evidence type="ECO:0000313" key="5">
    <source>
        <dbReference type="EMBL" id="GAG80258.1"/>
    </source>
</evidence>
<dbReference type="InterPro" id="IPR011050">
    <property type="entry name" value="Pectin_lyase_fold/virulence"/>
</dbReference>
<dbReference type="InterPro" id="IPR012334">
    <property type="entry name" value="Pectin_lyas_fold"/>
</dbReference>
<dbReference type="InterPro" id="IPR007742">
    <property type="entry name" value="NosD_dom"/>
</dbReference>
<dbReference type="EMBL" id="BART01016325">
    <property type="protein sequence ID" value="GAG80258.1"/>
    <property type="molecule type" value="Genomic_DNA"/>
</dbReference>
<dbReference type="PANTHER" id="PTHR22990">
    <property type="entry name" value="F-BOX ONLY PROTEIN"/>
    <property type="match status" value="1"/>
</dbReference>
<evidence type="ECO:0000256" key="2">
    <source>
        <dbReference type="ARBA" id="ARBA00022737"/>
    </source>
</evidence>
<proteinExistence type="predicted"/>
<dbReference type="InterPro" id="IPR051550">
    <property type="entry name" value="SCF-Subunits/Alg-Epimerases"/>
</dbReference>
<dbReference type="Pfam" id="PF05048">
    <property type="entry name" value="NosD"/>
    <property type="match status" value="1"/>
</dbReference>
<dbReference type="InterPro" id="IPR022441">
    <property type="entry name" value="Para_beta_helix_rpt-2"/>
</dbReference>
<dbReference type="Gene3D" id="2.160.20.10">
    <property type="entry name" value="Single-stranded right-handed beta-helix, Pectin lyase-like"/>
    <property type="match status" value="1"/>
</dbReference>
<accession>X1B7Y8</accession>
<feature type="non-terminal residue" evidence="5">
    <location>
        <position position="303"/>
    </location>
</feature>
<reference evidence="5" key="1">
    <citation type="journal article" date="2014" name="Front. Microbiol.">
        <title>High frequency of phylogenetically diverse reductive dehalogenase-homologous genes in deep subseafloor sedimentary metagenomes.</title>
        <authorList>
            <person name="Kawai M."/>
            <person name="Futagami T."/>
            <person name="Toyoda A."/>
            <person name="Takaki Y."/>
            <person name="Nishi S."/>
            <person name="Hori S."/>
            <person name="Arai W."/>
            <person name="Tsubouchi T."/>
            <person name="Morono Y."/>
            <person name="Uchiyama I."/>
            <person name="Ito T."/>
            <person name="Fujiyama A."/>
            <person name="Inagaki F."/>
            <person name="Takami H."/>
        </authorList>
    </citation>
    <scope>NUCLEOTIDE SEQUENCE</scope>
    <source>
        <strain evidence="5">Expedition CK06-06</strain>
    </source>
</reference>
<feature type="non-terminal residue" evidence="5">
    <location>
        <position position="1"/>
    </location>
</feature>
<gene>
    <name evidence="5" type="ORF">S01H4_31426</name>
</gene>
<feature type="domain" description="Periplasmic copper-binding protein NosD beta helix" evidence="4">
    <location>
        <begin position="53"/>
        <end position="203"/>
    </location>
</feature>
<sequence length="303" mass="33891">ILNEVTNNTVSNNLVVNHNASGIALLKAGYNLIKENILDNNSICGISLTESFHNRILKNIASRNKYGIGLNLSNTNILIQNSLIVNNYGIAFNNCTDNLIVENKVLKNIDGIVLRLSNKTDVLRNKIYNNSDTGILLYNNSKDNIIEGNKIKNNGDYGVNISSNENLLYNNYFFQNLQHAIDEGINNNWNNSDVGNYWDDYSGTDANNDGIGDIPYNISLIPLIQDLLPIWDENKPIITIISPQPGEIFGVNTPNFIVEVVDHYVDAMWYTVDNGLTNVSFIENTTINQVLWDLLPEGEITII</sequence>
<dbReference type="SMART" id="SM00710">
    <property type="entry name" value="PbH1"/>
    <property type="match status" value="7"/>
</dbReference>
<dbReference type="NCBIfam" id="TIGR03804">
    <property type="entry name" value="para_beta_helix"/>
    <property type="match status" value="3"/>
</dbReference>
<keyword evidence="3" id="KW-0833">Ubl conjugation pathway</keyword>
<evidence type="ECO:0000256" key="3">
    <source>
        <dbReference type="ARBA" id="ARBA00022786"/>
    </source>
</evidence>
<keyword evidence="2" id="KW-0677">Repeat</keyword>
<comment type="pathway">
    <text evidence="1">Protein modification; protein ubiquitination.</text>
</comment>
<dbReference type="PANTHER" id="PTHR22990:SF15">
    <property type="entry name" value="F-BOX ONLY PROTEIN 10"/>
    <property type="match status" value="1"/>
</dbReference>
<protein>
    <recommendedName>
        <fullName evidence="4">Periplasmic copper-binding protein NosD beta helix domain-containing protein</fullName>
    </recommendedName>
</protein>
<organism evidence="5">
    <name type="scientific">marine sediment metagenome</name>
    <dbReference type="NCBI Taxonomy" id="412755"/>
    <lineage>
        <taxon>unclassified sequences</taxon>
        <taxon>metagenomes</taxon>
        <taxon>ecological metagenomes</taxon>
    </lineage>
</organism>
<dbReference type="AlphaFoldDB" id="X1B7Y8"/>
<name>X1B7Y8_9ZZZZ</name>
<dbReference type="SUPFAM" id="SSF51126">
    <property type="entry name" value="Pectin lyase-like"/>
    <property type="match status" value="1"/>
</dbReference>
<evidence type="ECO:0000256" key="1">
    <source>
        <dbReference type="ARBA" id="ARBA00004906"/>
    </source>
</evidence>
<dbReference type="InterPro" id="IPR006626">
    <property type="entry name" value="PbH1"/>
</dbReference>
<comment type="caution">
    <text evidence="5">The sequence shown here is derived from an EMBL/GenBank/DDBJ whole genome shotgun (WGS) entry which is preliminary data.</text>
</comment>